<comment type="function">
    <text evidence="2">Functions in two distinct reactions of the de novo folate biosynthetic pathway. Catalyzes the addition of a glutamate residue to dihydropteroate (7,8-dihydropteroate or H2Pte) to form dihydrofolate (7,8-dihydrofolate monoglutamate or H2Pte-Glu). Also catalyzes successive additions of L-glutamate to tetrahydrofolate or 10-formyltetrahydrofolate or 5,10-methylenetetrahydrofolate, leading to folylpolyglutamate derivatives.</text>
</comment>
<evidence type="ECO:0000256" key="16">
    <source>
        <dbReference type="ARBA" id="ARBA00030048"/>
    </source>
</evidence>
<feature type="domain" description="Mur ligase C-terminal" evidence="24">
    <location>
        <begin position="301"/>
        <end position="424"/>
    </location>
</feature>
<evidence type="ECO:0000256" key="9">
    <source>
        <dbReference type="ARBA" id="ARBA00019357"/>
    </source>
</evidence>
<evidence type="ECO:0000256" key="11">
    <source>
        <dbReference type="ARBA" id="ARBA00022723"/>
    </source>
</evidence>
<dbReference type="Pfam" id="PF08245">
    <property type="entry name" value="Mur_ligase_M"/>
    <property type="match status" value="1"/>
</dbReference>
<comment type="subunit">
    <text evidence="6">Monomer.</text>
</comment>
<proteinExistence type="inferred from homology"/>
<keyword evidence="12 23" id="KW-0547">Nucleotide-binding</keyword>
<comment type="caution">
    <text evidence="26">The sequence shown here is derived from an EMBL/GenBank/DDBJ whole genome shotgun (WGS) entry which is preliminary data.</text>
</comment>
<dbReference type="GO" id="GO:0046656">
    <property type="term" value="P:folic acid biosynthetic process"/>
    <property type="evidence" value="ECO:0007669"/>
    <property type="project" value="UniProtKB-KW"/>
</dbReference>
<dbReference type="EMBL" id="DRCV01000201">
    <property type="protein sequence ID" value="HDK38271.1"/>
    <property type="molecule type" value="Genomic_DNA"/>
</dbReference>
<dbReference type="PANTHER" id="PTHR11136:SF0">
    <property type="entry name" value="DIHYDROFOLATE SYNTHETASE-RELATED"/>
    <property type="match status" value="1"/>
</dbReference>
<comment type="catalytic activity">
    <reaction evidence="22">
        <text>7,8-dihydropteroate + L-glutamate + ATP = 7,8-dihydrofolate + ADP + phosphate + H(+)</text>
        <dbReference type="Rhea" id="RHEA:23584"/>
        <dbReference type="ChEBI" id="CHEBI:15378"/>
        <dbReference type="ChEBI" id="CHEBI:17839"/>
        <dbReference type="ChEBI" id="CHEBI:29985"/>
        <dbReference type="ChEBI" id="CHEBI:30616"/>
        <dbReference type="ChEBI" id="CHEBI:43474"/>
        <dbReference type="ChEBI" id="CHEBI:57451"/>
        <dbReference type="ChEBI" id="CHEBI:456216"/>
        <dbReference type="EC" id="6.3.2.12"/>
    </reaction>
</comment>
<evidence type="ECO:0000256" key="12">
    <source>
        <dbReference type="ARBA" id="ARBA00022741"/>
    </source>
</evidence>
<evidence type="ECO:0000256" key="10">
    <source>
        <dbReference type="ARBA" id="ARBA00022598"/>
    </source>
</evidence>
<dbReference type="GO" id="GO:0046654">
    <property type="term" value="P:tetrahydrofolate biosynthetic process"/>
    <property type="evidence" value="ECO:0007669"/>
    <property type="project" value="UniProtKB-UniPathway"/>
</dbReference>
<evidence type="ECO:0000256" key="1">
    <source>
        <dbReference type="ARBA" id="ARBA00001946"/>
    </source>
</evidence>
<dbReference type="InterPro" id="IPR001645">
    <property type="entry name" value="Folylpolyglutamate_synth"/>
</dbReference>
<organism evidence="26">
    <name type="scientific">Thiolapillus brandeum</name>
    <dbReference type="NCBI Taxonomy" id="1076588"/>
    <lineage>
        <taxon>Bacteria</taxon>
        <taxon>Pseudomonadati</taxon>
        <taxon>Pseudomonadota</taxon>
        <taxon>Gammaproteobacteria</taxon>
        <taxon>Chromatiales</taxon>
        <taxon>Sedimenticolaceae</taxon>
        <taxon>Thiolapillus</taxon>
    </lineage>
</organism>
<dbReference type="NCBIfam" id="TIGR01499">
    <property type="entry name" value="folC"/>
    <property type="match status" value="1"/>
</dbReference>
<dbReference type="InterPro" id="IPR013221">
    <property type="entry name" value="Mur_ligase_cen"/>
</dbReference>
<evidence type="ECO:0000256" key="6">
    <source>
        <dbReference type="ARBA" id="ARBA00011245"/>
    </source>
</evidence>
<keyword evidence="10 23" id="KW-0436">Ligase</keyword>
<comment type="pathway">
    <text evidence="4">Cofactor biosynthesis; tetrahydrofolylpolyglutamate biosynthesis.</text>
</comment>
<evidence type="ECO:0000313" key="26">
    <source>
        <dbReference type="EMBL" id="HDK38271.1"/>
    </source>
</evidence>
<dbReference type="EC" id="6.3.2.17" evidence="8"/>
<dbReference type="UniPathway" id="UPA00077">
    <property type="reaction ID" value="UER00157"/>
</dbReference>
<evidence type="ECO:0000259" key="24">
    <source>
        <dbReference type="Pfam" id="PF02875"/>
    </source>
</evidence>
<evidence type="ECO:0000256" key="8">
    <source>
        <dbReference type="ARBA" id="ARBA00013025"/>
    </source>
</evidence>
<comment type="catalytic activity">
    <reaction evidence="20">
        <text>10-formyltetrahydrofolyl-(gamma-L-Glu)(n) + L-glutamate + ATP = 10-formyltetrahydrofolyl-(gamma-L-Glu)(n+1) + ADP + phosphate + H(+)</text>
        <dbReference type="Rhea" id="RHEA:51904"/>
        <dbReference type="Rhea" id="RHEA-COMP:13088"/>
        <dbReference type="Rhea" id="RHEA-COMP:14300"/>
        <dbReference type="ChEBI" id="CHEBI:15378"/>
        <dbReference type="ChEBI" id="CHEBI:29985"/>
        <dbReference type="ChEBI" id="CHEBI:30616"/>
        <dbReference type="ChEBI" id="CHEBI:43474"/>
        <dbReference type="ChEBI" id="CHEBI:134413"/>
        <dbReference type="ChEBI" id="CHEBI:456216"/>
        <dbReference type="EC" id="6.3.2.17"/>
    </reaction>
</comment>
<evidence type="ECO:0000256" key="17">
    <source>
        <dbReference type="ARBA" id="ARBA00030592"/>
    </source>
</evidence>
<dbReference type="EC" id="6.3.2.12" evidence="7"/>
<comment type="cofactor">
    <cofactor evidence="1">
        <name>Mg(2+)</name>
        <dbReference type="ChEBI" id="CHEBI:18420"/>
    </cofactor>
</comment>
<protein>
    <recommendedName>
        <fullName evidence="9">Dihydrofolate synthase/folylpolyglutamate synthase</fullName>
        <ecNumber evidence="7">6.3.2.12</ecNumber>
        <ecNumber evidence="8">6.3.2.17</ecNumber>
    </recommendedName>
    <alternativeName>
        <fullName evidence="18">Folylpoly-gamma-glutamate synthetase-dihydrofolate synthetase</fullName>
    </alternativeName>
    <alternativeName>
        <fullName evidence="16">Folylpolyglutamate synthetase</fullName>
    </alternativeName>
    <alternativeName>
        <fullName evidence="17">Tetrahydrofolylpolyglutamate synthase</fullName>
    </alternativeName>
</protein>
<dbReference type="SUPFAM" id="SSF53623">
    <property type="entry name" value="MurD-like peptide ligases, catalytic domain"/>
    <property type="match status" value="1"/>
</dbReference>
<dbReference type="Proteomes" id="UP000885822">
    <property type="component" value="Unassembled WGS sequence"/>
</dbReference>
<evidence type="ECO:0000256" key="23">
    <source>
        <dbReference type="PIRNR" id="PIRNR001563"/>
    </source>
</evidence>
<comment type="similarity">
    <text evidence="5 23">Belongs to the folylpolyglutamate synthase family.</text>
</comment>
<evidence type="ECO:0000256" key="13">
    <source>
        <dbReference type="ARBA" id="ARBA00022840"/>
    </source>
</evidence>
<evidence type="ECO:0000256" key="2">
    <source>
        <dbReference type="ARBA" id="ARBA00002714"/>
    </source>
</evidence>
<evidence type="ECO:0000256" key="4">
    <source>
        <dbReference type="ARBA" id="ARBA00005150"/>
    </source>
</evidence>
<dbReference type="NCBIfam" id="NF008101">
    <property type="entry name" value="PRK10846.1"/>
    <property type="match status" value="1"/>
</dbReference>
<evidence type="ECO:0000256" key="7">
    <source>
        <dbReference type="ARBA" id="ARBA00013023"/>
    </source>
</evidence>
<name>A0A831K5K3_9GAMM</name>
<dbReference type="InterPro" id="IPR004101">
    <property type="entry name" value="Mur_ligase_C"/>
</dbReference>
<dbReference type="Gene3D" id="3.40.1190.10">
    <property type="entry name" value="Mur-like, catalytic domain"/>
    <property type="match status" value="1"/>
</dbReference>
<dbReference type="PIRSF" id="PIRSF001563">
    <property type="entry name" value="Folylpolyglu_synth"/>
    <property type="match status" value="1"/>
</dbReference>
<dbReference type="InterPro" id="IPR036565">
    <property type="entry name" value="Mur-like_cat_sf"/>
</dbReference>
<dbReference type="FunFam" id="3.40.1190.10:FF:000004">
    <property type="entry name" value="Dihydrofolate synthase/folylpolyglutamate synthase"/>
    <property type="match status" value="1"/>
</dbReference>
<dbReference type="GO" id="GO:0008841">
    <property type="term" value="F:dihydrofolate synthase activity"/>
    <property type="evidence" value="ECO:0007669"/>
    <property type="project" value="UniProtKB-EC"/>
</dbReference>
<evidence type="ECO:0000256" key="18">
    <source>
        <dbReference type="ARBA" id="ARBA00032510"/>
    </source>
</evidence>
<comment type="catalytic activity">
    <reaction evidence="21">
        <text>(6R)-5,10-methylenetetrahydrofolyl-(gamma-L-Glu)(n) + L-glutamate + ATP = (6R)-5,10-methylenetetrahydrofolyl-(gamma-L-Glu)(n+1) + ADP + phosphate + H(+)</text>
        <dbReference type="Rhea" id="RHEA:51912"/>
        <dbReference type="Rhea" id="RHEA-COMP:13257"/>
        <dbReference type="Rhea" id="RHEA-COMP:13258"/>
        <dbReference type="ChEBI" id="CHEBI:15378"/>
        <dbReference type="ChEBI" id="CHEBI:29985"/>
        <dbReference type="ChEBI" id="CHEBI:30616"/>
        <dbReference type="ChEBI" id="CHEBI:43474"/>
        <dbReference type="ChEBI" id="CHEBI:136572"/>
        <dbReference type="ChEBI" id="CHEBI:456216"/>
        <dbReference type="EC" id="6.3.2.17"/>
    </reaction>
</comment>
<keyword evidence="15" id="KW-0289">Folate biosynthesis</keyword>
<reference evidence="26" key="1">
    <citation type="journal article" date="2020" name="mSystems">
        <title>Genome- and Community-Level Interaction Insights into Carbon Utilization and Element Cycling Functions of Hydrothermarchaeota in Hydrothermal Sediment.</title>
        <authorList>
            <person name="Zhou Z."/>
            <person name="Liu Y."/>
            <person name="Xu W."/>
            <person name="Pan J."/>
            <person name="Luo Z.H."/>
            <person name="Li M."/>
        </authorList>
    </citation>
    <scope>NUCLEOTIDE SEQUENCE [LARGE SCALE GENOMIC DNA]</scope>
    <source>
        <strain evidence="26">HyVt-26</strain>
    </source>
</reference>
<dbReference type="Gene3D" id="3.90.190.20">
    <property type="entry name" value="Mur ligase, C-terminal domain"/>
    <property type="match status" value="1"/>
</dbReference>
<evidence type="ECO:0000259" key="25">
    <source>
        <dbReference type="Pfam" id="PF08245"/>
    </source>
</evidence>
<dbReference type="SUPFAM" id="SSF53244">
    <property type="entry name" value="MurD-like peptide ligases, peptide-binding domain"/>
    <property type="match status" value="1"/>
</dbReference>
<dbReference type="GO" id="GO:0005524">
    <property type="term" value="F:ATP binding"/>
    <property type="evidence" value="ECO:0007669"/>
    <property type="project" value="UniProtKB-KW"/>
</dbReference>
<evidence type="ECO:0000256" key="5">
    <source>
        <dbReference type="ARBA" id="ARBA00008276"/>
    </source>
</evidence>
<evidence type="ECO:0000256" key="20">
    <source>
        <dbReference type="ARBA" id="ARBA00047808"/>
    </source>
</evidence>
<evidence type="ECO:0000256" key="21">
    <source>
        <dbReference type="ARBA" id="ARBA00049035"/>
    </source>
</evidence>
<dbReference type="AlphaFoldDB" id="A0A831K5K3"/>
<evidence type="ECO:0000256" key="22">
    <source>
        <dbReference type="ARBA" id="ARBA00049161"/>
    </source>
</evidence>
<keyword evidence="14" id="KW-0460">Magnesium</keyword>
<evidence type="ECO:0000256" key="19">
    <source>
        <dbReference type="ARBA" id="ARBA00047493"/>
    </source>
</evidence>
<dbReference type="GO" id="GO:0004326">
    <property type="term" value="F:tetrahydrofolylpolyglutamate synthase activity"/>
    <property type="evidence" value="ECO:0007669"/>
    <property type="project" value="UniProtKB-EC"/>
</dbReference>
<dbReference type="GO" id="GO:0005737">
    <property type="term" value="C:cytoplasm"/>
    <property type="evidence" value="ECO:0007669"/>
    <property type="project" value="TreeGrafter"/>
</dbReference>
<dbReference type="PANTHER" id="PTHR11136">
    <property type="entry name" value="FOLYLPOLYGLUTAMATE SYNTHASE-RELATED"/>
    <property type="match status" value="1"/>
</dbReference>
<dbReference type="Pfam" id="PF02875">
    <property type="entry name" value="Mur_ligase_C"/>
    <property type="match status" value="1"/>
</dbReference>
<accession>A0A831K5K3</accession>
<evidence type="ECO:0000256" key="3">
    <source>
        <dbReference type="ARBA" id="ARBA00004799"/>
    </source>
</evidence>
<feature type="domain" description="Mur ligase central" evidence="25">
    <location>
        <begin position="61"/>
        <end position="272"/>
    </location>
</feature>
<dbReference type="InterPro" id="IPR036615">
    <property type="entry name" value="Mur_ligase_C_dom_sf"/>
</dbReference>
<comment type="catalytic activity">
    <reaction evidence="19">
        <text>(6S)-5,6,7,8-tetrahydrofolyl-(gamma-L-Glu)(n) + L-glutamate + ATP = (6S)-5,6,7,8-tetrahydrofolyl-(gamma-L-Glu)(n+1) + ADP + phosphate + H(+)</text>
        <dbReference type="Rhea" id="RHEA:10580"/>
        <dbReference type="Rhea" id="RHEA-COMP:14738"/>
        <dbReference type="Rhea" id="RHEA-COMP:14740"/>
        <dbReference type="ChEBI" id="CHEBI:15378"/>
        <dbReference type="ChEBI" id="CHEBI:29985"/>
        <dbReference type="ChEBI" id="CHEBI:30616"/>
        <dbReference type="ChEBI" id="CHEBI:43474"/>
        <dbReference type="ChEBI" id="CHEBI:141005"/>
        <dbReference type="ChEBI" id="CHEBI:456216"/>
        <dbReference type="EC" id="6.3.2.17"/>
    </reaction>
</comment>
<comment type="pathway">
    <text evidence="3">Cofactor biosynthesis; tetrahydrofolate biosynthesis; 7,8-dihydrofolate from 2-amino-4-hydroxy-6-hydroxymethyl-7,8-dihydropteridine diphosphate and 4-aminobenzoate: step 2/2.</text>
</comment>
<sequence length="436" mass="47885">MNKNDKHRSFERSGDVFGLKDWLSWQEDLHPKDIDLGLERASQVWERLTPPDLSDSIIISIAGTNGKGSTVALFEAILSQAGYRTGSYTSPHLLRYNERIRLNGEPVSDQTIVQAFEAIDAARNDMPLTYFEYGTLAALNIFSHEKPDVVLLEVGLGGRLDAVNIVDADLVMITSIALDHQEWLGNDRESIGREKAGIFRRGKPAVFSGREMPASIADQAKGKQVALYVNGQEFYHKADGTHWRWQGPSGVIDNLPLPNLSGAHQLDNAAGVVMALELLATATPCDQDAIRQGLQTVSLSGRQQRVEKEGVQWILDVAHNPHAVAALRQQLQNHPVSGRTFAVLGMLQDKDVAAVLELMREQVQKWYFASIQEPRGLTAEALVNIANTLIQICPLEAHATAEQAIQAASAEAVPGDRVLVFGSFYTVAEALKSNRI</sequence>
<keyword evidence="11" id="KW-0479">Metal-binding</keyword>
<gene>
    <name evidence="26" type="primary">folC</name>
    <name evidence="26" type="ORF">ENG92_04570</name>
</gene>
<dbReference type="GO" id="GO:0046872">
    <property type="term" value="F:metal ion binding"/>
    <property type="evidence" value="ECO:0007669"/>
    <property type="project" value="UniProtKB-KW"/>
</dbReference>
<keyword evidence="13 23" id="KW-0067">ATP-binding</keyword>
<evidence type="ECO:0000256" key="14">
    <source>
        <dbReference type="ARBA" id="ARBA00022842"/>
    </source>
</evidence>
<evidence type="ECO:0000256" key="15">
    <source>
        <dbReference type="ARBA" id="ARBA00022909"/>
    </source>
</evidence>